<sequence>MSTDEERKLVLSPSVAARDSALAIVKVGADKTTYTLYRSLLVEHSEYFKKALTGTWKEAREGVVILQDVECIVFEVFIDWLYTQRLPKEIDSSADETGCQPAGDSLLLQVKALIFGDRIVSSNFHQAVRDATINGLIGRGAPPYYFSIGYAFDNLPDDHPILDLIVEVQCREFSESMDTEDNGEIKGRAALPNDFLIRVMIRYSSFKENGWPESVINPCDYHGHVSEEDREKCPINKKALKQEV</sequence>
<keyword evidence="3" id="KW-1185">Reference proteome</keyword>
<gene>
    <name evidence="2" type="ORF">PTT_18366</name>
</gene>
<dbReference type="STRING" id="861557.E3S6K0"/>
<dbReference type="HOGENOM" id="CLU_068279_2_2_1"/>
<dbReference type="PANTHER" id="PTHR47843:SF2">
    <property type="entry name" value="BTB DOMAIN-CONTAINING PROTEIN"/>
    <property type="match status" value="1"/>
</dbReference>
<dbReference type="EMBL" id="GL537421">
    <property type="protein sequence ID" value="EFQ86397.1"/>
    <property type="molecule type" value="Genomic_DNA"/>
</dbReference>
<dbReference type="PROSITE" id="PS50097">
    <property type="entry name" value="BTB"/>
    <property type="match status" value="1"/>
</dbReference>
<dbReference type="PANTHER" id="PTHR47843">
    <property type="entry name" value="BTB DOMAIN-CONTAINING PROTEIN-RELATED"/>
    <property type="match status" value="1"/>
</dbReference>
<evidence type="ECO:0000313" key="3">
    <source>
        <dbReference type="Proteomes" id="UP000001067"/>
    </source>
</evidence>
<feature type="domain" description="BTB" evidence="1">
    <location>
        <begin position="18"/>
        <end position="90"/>
    </location>
</feature>
<dbReference type="Gene3D" id="3.30.710.10">
    <property type="entry name" value="Potassium Channel Kv1.1, Chain A"/>
    <property type="match status" value="1"/>
</dbReference>
<dbReference type="eggNOG" id="ENOG502T17B">
    <property type="taxonomic scope" value="Eukaryota"/>
</dbReference>
<dbReference type="InterPro" id="IPR000210">
    <property type="entry name" value="BTB/POZ_dom"/>
</dbReference>
<dbReference type="AlphaFoldDB" id="E3S6K0"/>
<protein>
    <recommendedName>
        <fullName evidence="1">BTB domain-containing protein</fullName>
    </recommendedName>
</protein>
<evidence type="ECO:0000259" key="1">
    <source>
        <dbReference type="PROSITE" id="PS50097"/>
    </source>
</evidence>
<proteinExistence type="predicted"/>
<dbReference type="KEGG" id="pte:PTT_18366"/>
<accession>E3S6K0</accession>
<dbReference type="SUPFAM" id="SSF54695">
    <property type="entry name" value="POZ domain"/>
    <property type="match status" value="1"/>
</dbReference>
<dbReference type="InterPro" id="IPR011333">
    <property type="entry name" value="SKP1/BTB/POZ_sf"/>
</dbReference>
<dbReference type="CDD" id="cd18186">
    <property type="entry name" value="BTB_POZ_ZBTB_KLHL-like"/>
    <property type="match status" value="1"/>
</dbReference>
<name>E3S6K0_PYRTT</name>
<evidence type="ECO:0000313" key="2">
    <source>
        <dbReference type="EMBL" id="EFQ86397.1"/>
    </source>
</evidence>
<organism evidence="3">
    <name type="scientific">Pyrenophora teres f. teres (strain 0-1)</name>
    <name type="common">Barley net blotch fungus</name>
    <name type="synonym">Drechslera teres f. teres</name>
    <dbReference type="NCBI Taxonomy" id="861557"/>
    <lineage>
        <taxon>Eukaryota</taxon>
        <taxon>Fungi</taxon>
        <taxon>Dikarya</taxon>
        <taxon>Ascomycota</taxon>
        <taxon>Pezizomycotina</taxon>
        <taxon>Dothideomycetes</taxon>
        <taxon>Pleosporomycetidae</taxon>
        <taxon>Pleosporales</taxon>
        <taxon>Pleosporineae</taxon>
        <taxon>Pleosporaceae</taxon>
        <taxon>Pyrenophora</taxon>
    </lineage>
</organism>
<dbReference type="Proteomes" id="UP000001067">
    <property type="component" value="Unassembled WGS sequence"/>
</dbReference>
<reference evidence="2 3" key="1">
    <citation type="journal article" date="2010" name="Genome Biol.">
        <title>A first genome assembly of the barley fungal pathogen Pyrenophora teres f. teres.</title>
        <authorList>
            <person name="Ellwood S.R."/>
            <person name="Liu Z."/>
            <person name="Syme R.A."/>
            <person name="Lai Z."/>
            <person name="Hane J.K."/>
            <person name="Keiper F."/>
            <person name="Moffat C.S."/>
            <person name="Oliver R.P."/>
            <person name="Friesen T.L."/>
        </authorList>
    </citation>
    <scope>NUCLEOTIDE SEQUENCE [LARGE SCALE GENOMIC DNA]</scope>
    <source>
        <strain evidence="2 3">0-1</strain>
    </source>
</reference>
<dbReference type="OrthoDB" id="194443at2759"/>
<dbReference type="Pfam" id="PF00651">
    <property type="entry name" value="BTB"/>
    <property type="match status" value="1"/>
</dbReference>